<feature type="transmembrane region" description="Helical" evidence="9">
    <location>
        <begin position="398"/>
        <end position="420"/>
    </location>
</feature>
<keyword evidence="5 9" id="KW-0812">Transmembrane</keyword>
<keyword evidence="2" id="KW-1003">Cell membrane</keyword>
<accession>G8NVV5</accession>
<dbReference type="PANTHER" id="PTHR33908">
    <property type="entry name" value="MANNOSYLTRANSFERASE YKCB-RELATED"/>
    <property type="match status" value="1"/>
</dbReference>
<keyword evidence="11" id="KW-1185">Reference proteome</keyword>
<feature type="transmembrane region" description="Helical" evidence="9">
    <location>
        <begin position="367"/>
        <end position="386"/>
    </location>
</feature>
<feature type="transmembrane region" description="Helical" evidence="9">
    <location>
        <begin position="34"/>
        <end position="54"/>
    </location>
</feature>
<reference evidence="10 11" key="1">
    <citation type="submission" date="2011-11" db="EMBL/GenBank/DDBJ databases">
        <title>Complete sequence of Granulicella mallensis MP5ACTX8.</title>
        <authorList>
            <consortium name="US DOE Joint Genome Institute"/>
            <person name="Lucas S."/>
            <person name="Copeland A."/>
            <person name="Lapidus A."/>
            <person name="Cheng J.-F."/>
            <person name="Goodwin L."/>
            <person name="Pitluck S."/>
            <person name="Peters L."/>
            <person name="Lu M."/>
            <person name="Detter J.C."/>
            <person name="Han C."/>
            <person name="Tapia R."/>
            <person name="Land M."/>
            <person name="Hauser L."/>
            <person name="Kyrpides N."/>
            <person name="Ivanova N."/>
            <person name="Mikhailova N."/>
            <person name="Pagani I."/>
            <person name="Rawat S."/>
            <person name="Mannisto M."/>
            <person name="Haggblom M."/>
            <person name="Woyke T."/>
        </authorList>
    </citation>
    <scope>NUCLEOTIDE SEQUENCE [LARGE SCALE GENOMIC DNA]</scope>
    <source>
        <strain evidence="11">ATCC BAA-1857 / DSM 23137 / MP5ACTX8</strain>
    </source>
</reference>
<dbReference type="HOGENOM" id="CLU_493289_0_0_0"/>
<evidence type="ECO:0000313" key="10">
    <source>
        <dbReference type="EMBL" id="AEU38858.1"/>
    </source>
</evidence>
<dbReference type="GO" id="GO:0005886">
    <property type="term" value="C:plasma membrane"/>
    <property type="evidence" value="ECO:0007669"/>
    <property type="project" value="UniProtKB-SubCell"/>
</dbReference>
<dbReference type="GO" id="GO:0009103">
    <property type="term" value="P:lipopolysaccharide biosynthetic process"/>
    <property type="evidence" value="ECO:0007669"/>
    <property type="project" value="UniProtKB-ARBA"/>
</dbReference>
<feature type="transmembrane region" description="Helical" evidence="9">
    <location>
        <begin position="153"/>
        <end position="172"/>
    </location>
</feature>
<dbReference type="InterPro" id="IPR050297">
    <property type="entry name" value="LipidA_mod_glycosyltrf_83"/>
</dbReference>
<evidence type="ECO:0000313" key="11">
    <source>
        <dbReference type="Proteomes" id="UP000007113"/>
    </source>
</evidence>
<dbReference type="Proteomes" id="UP000007113">
    <property type="component" value="Chromosome"/>
</dbReference>
<organism evidence="10 11">
    <name type="scientific">Granulicella mallensis (strain ATCC BAA-1857 / DSM 23137 / MP5ACTX8)</name>
    <dbReference type="NCBI Taxonomy" id="682795"/>
    <lineage>
        <taxon>Bacteria</taxon>
        <taxon>Pseudomonadati</taxon>
        <taxon>Acidobacteriota</taxon>
        <taxon>Terriglobia</taxon>
        <taxon>Terriglobales</taxon>
        <taxon>Acidobacteriaceae</taxon>
        <taxon>Granulicella</taxon>
    </lineage>
</organism>
<keyword evidence="7 9" id="KW-0472">Membrane</keyword>
<dbReference type="EMBL" id="CP003130">
    <property type="protein sequence ID" value="AEU38858.1"/>
    <property type="molecule type" value="Genomic_DNA"/>
</dbReference>
<feature type="region of interest" description="Disordered" evidence="8">
    <location>
        <begin position="1"/>
        <end position="26"/>
    </location>
</feature>
<evidence type="ECO:0000256" key="4">
    <source>
        <dbReference type="ARBA" id="ARBA00022679"/>
    </source>
</evidence>
<dbReference type="KEGG" id="gma:AciX8_4588"/>
<gene>
    <name evidence="10" type="ordered locus">AciX8_4588</name>
</gene>
<dbReference type="STRING" id="682795.AciX8_4588"/>
<name>G8NVV5_GRAMM</name>
<evidence type="ECO:0000256" key="6">
    <source>
        <dbReference type="ARBA" id="ARBA00022989"/>
    </source>
</evidence>
<feature type="compositionally biased region" description="Polar residues" evidence="8">
    <location>
        <begin position="553"/>
        <end position="564"/>
    </location>
</feature>
<sequence length="564" mass="63330">MPPYPATEAVDPPRVEGISPDVDPQSSRTSVASFLRWTMLAAAAVLFALHFLHLNADFPNNSPWMDWAKYTDEGWYGDAAIRHYLTGHWYWKGDFNPAVALPVWPAIEWIVFRFTGVSAGAARALTLCIFALTLFTFYRLIHRHTRSQTHSSGPALAAPIAILFLCASPYFYVFERMAILEPLLIALTALALLAASHLQPFSFRRGPIKALLPALALGLLLPAMVLTKTTAVFLVPAVAYMIWARAGYRLRTALHFAILPALMAIGLWLAYILLIVRPHYLADYKYLFSANAYTGIELEPFPTVILNTITDGGWMGHVIYPLFFVVLALALFWRPRLFRNPLVPSLLLWVGGYFAFLAYHNNLQPRYYLVIAAPITVLVALGIDCFRQNHAPRAKLVASLLAALAVLGIVVPDALLQLYFIRHPEYTFESAANSIKRIVLSDKTHPHLVLSISGSDLTLMTGLPSIDDDFGTLDLDERVKQYRPGWYAAWNELDDDKMDALTPLYRIERVAAFPSMDDPDRNLLILYRLDPAEPTTVTRTHKRHTPKPLITKMGQQPSTNQLEH</sequence>
<evidence type="ECO:0000256" key="1">
    <source>
        <dbReference type="ARBA" id="ARBA00004651"/>
    </source>
</evidence>
<feature type="transmembrane region" description="Helical" evidence="9">
    <location>
        <begin position="255"/>
        <end position="276"/>
    </location>
</feature>
<evidence type="ECO:0000256" key="5">
    <source>
        <dbReference type="ARBA" id="ARBA00022692"/>
    </source>
</evidence>
<dbReference type="PANTHER" id="PTHR33908:SF11">
    <property type="entry name" value="MEMBRANE PROTEIN"/>
    <property type="match status" value="1"/>
</dbReference>
<protein>
    <recommendedName>
        <fullName evidence="12">Glycosyltransferase RgtA/B/C/D-like domain-containing protein</fullName>
    </recommendedName>
</protein>
<evidence type="ECO:0000256" key="9">
    <source>
        <dbReference type="SAM" id="Phobius"/>
    </source>
</evidence>
<feature type="transmembrane region" description="Helical" evidence="9">
    <location>
        <begin position="314"/>
        <end position="333"/>
    </location>
</feature>
<dbReference type="GO" id="GO:0016763">
    <property type="term" value="F:pentosyltransferase activity"/>
    <property type="evidence" value="ECO:0007669"/>
    <property type="project" value="TreeGrafter"/>
</dbReference>
<evidence type="ECO:0000256" key="3">
    <source>
        <dbReference type="ARBA" id="ARBA00022676"/>
    </source>
</evidence>
<keyword evidence="3" id="KW-0328">Glycosyltransferase</keyword>
<evidence type="ECO:0008006" key="12">
    <source>
        <dbReference type="Google" id="ProtNLM"/>
    </source>
</evidence>
<keyword evidence="4" id="KW-0808">Transferase</keyword>
<feature type="region of interest" description="Disordered" evidence="8">
    <location>
        <begin position="535"/>
        <end position="564"/>
    </location>
</feature>
<feature type="transmembrane region" description="Helical" evidence="9">
    <location>
        <begin position="121"/>
        <end position="141"/>
    </location>
</feature>
<evidence type="ECO:0000256" key="2">
    <source>
        <dbReference type="ARBA" id="ARBA00022475"/>
    </source>
</evidence>
<proteinExistence type="predicted"/>
<feature type="transmembrane region" description="Helical" evidence="9">
    <location>
        <begin position="342"/>
        <end position="361"/>
    </location>
</feature>
<keyword evidence="6 9" id="KW-1133">Transmembrane helix</keyword>
<dbReference type="eggNOG" id="COG1807">
    <property type="taxonomic scope" value="Bacteria"/>
</dbReference>
<comment type="subcellular location">
    <subcellularLocation>
        <location evidence="1">Cell membrane</location>
        <topology evidence="1">Multi-pass membrane protein</topology>
    </subcellularLocation>
</comment>
<dbReference type="AlphaFoldDB" id="G8NVV5"/>
<feature type="transmembrane region" description="Helical" evidence="9">
    <location>
        <begin position="178"/>
        <end position="196"/>
    </location>
</feature>
<evidence type="ECO:0000256" key="8">
    <source>
        <dbReference type="SAM" id="MobiDB-lite"/>
    </source>
</evidence>
<evidence type="ECO:0000256" key="7">
    <source>
        <dbReference type="ARBA" id="ARBA00023136"/>
    </source>
</evidence>
<dbReference type="RefSeq" id="WP_014267729.1">
    <property type="nucleotide sequence ID" value="NC_016631.1"/>
</dbReference>